<organism evidence="2 3">
    <name type="scientific">Anaeramoeba flamelloides</name>
    <dbReference type="NCBI Taxonomy" id="1746091"/>
    <lineage>
        <taxon>Eukaryota</taxon>
        <taxon>Metamonada</taxon>
        <taxon>Anaeramoebidae</taxon>
        <taxon>Anaeramoeba</taxon>
    </lineage>
</organism>
<dbReference type="EMBL" id="JAOAOG010000216">
    <property type="protein sequence ID" value="KAJ6239837.1"/>
    <property type="molecule type" value="Genomic_DNA"/>
</dbReference>
<evidence type="ECO:0000313" key="2">
    <source>
        <dbReference type="EMBL" id="KAJ6239837.1"/>
    </source>
</evidence>
<feature type="transmembrane region" description="Helical" evidence="1">
    <location>
        <begin position="228"/>
        <end position="244"/>
    </location>
</feature>
<feature type="transmembrane region" description="Helical" evidence="1">
    <location>
        <begin position="73"/>
        <end position="97"/>
    </location>
</feature>
<reference evidence="2" key="1">
    <citation type="submission" date="2022-08" db="EMBL/GenBank/DDBJ databases">
        <title>Novel sulfate-reducing endosymbionts in the free-living metamonad Anaeramoeba.</title>
        <authorList>
            <person name="Jerlstrom-Hultqvist J."/>
            <person name="Cepicka I."/>
            <person name="Gallot-Lavallee L."/>
            <person name="Salas-Leiva D."/>
            <person name="Curtis B.A."/>
            <person name="Zahonova K."/>
            <person name="Pipaliya S."/>
            <person name="Dacks J."/>
            <person name="Roger A.J."/>
        </authorList>
    </citation>
    <scope>NUCLEOTIDE SEQUENCE</scope>
    <source>
        <strain evidence="2">Schooner1</strain>
    </source>
</reference>
<keyword evidence="1" id="KW-0472">Membrane</keyword>
<evidence type="ECO:0000256" key="1">
    <source>
        <dbReference type="SAM" id="Phobius"/>
    </source>
</evidence>
<feature type="transmembrane region" description="Helical" evidence="1">
    <location>
        <begin position="12"/>
        <end position="33"/>
    </location>
</feature>
<evidence type="ECO:0000313" key="3">
    <source>
        <dbReference type="Proteomes" id="UP001150062"/>
    </source>
</evidence>
<feature type="transmembrane region" description="Helical" evidence="1">
    <location>
        <begin position="118"/>
        <end position="138"/>
    </location>
</feature>
<protein>
    <submittedName>
        <fullName evidence="2">Uncharacterized protein</fullName>
    </submittedName>
</protein>
<keyword evidence="3" id="KW-1185">Reference proteome</keyword>
<name>A0ABQ8Y6N8_9EUKA</name>
<feature type="transmembrane region" description="Helical" evidence="1">
    <location>
        <begin position="45"/>
        <end position="67"/>
    </location>
</feature>
<sequence length="285" mass="32969">MIDNSKEYIYIWVSMSLYILQFLICLIVLIELIHSKRRDQNFKKAFLIIVMLVSIFRIPYLLFIDYISEHRTIFDICTGLLGSTYIIAILVLAFALAQMHYKLHSISSSQSRKNTRKLLLIICIWLVIMYAATFIIIYTTKKKIVFPIFRVVIYIISLVPLLFYSSILLKSFPPYLSNQLYHLLKRIFIVSIILFIIFIGRAVNIMYIELESKKKFSDISMILTSLDYLFSEIVSTFLILVIVFRSSNPKTVIDVPTDGLGKGLLSDSDDGDVIFATHSLNMDKI</sequence>
<gene>
    <name evidence="2" type="ORF">M0813_24757</name>
</gene>
<dbReference type="Proteomes" id="UP001150062">
    <property type="component" value="Unassembled WGS sequence"/>
</dbReference>
<keyword evidence="1" id="KW-0812">Transmembrane</keyword>
<feature type="transmembrane region" description="Helical" evidence="1">
    <location>
        <begin position="187"/>
        <end position="208"/>
    </location>
</feature>
<comment type="caution">
    <text evidence="2">The sequence shown here is derived from an EMBL/GenBank/DDBJ whole genome shotgun (WGS) entry which is preliminary data.</text>
</comment>
<feature type="transmembrane region" description="Helical" evidence="1">
    <location>
        <begin position="144"/>
        <end position="167"/>
    </location>
</feature>
<keyword evidence="1" id="KW-1133">Transmembrane helix</keyword>
<proteinExistence type="predicted"/>
<accession>A0ABQ8Y6N8</accession>